<gene>
    <name evidence="2" type="ORF">GOBAR_AA25004</name>
</gene>
<feature type="transmembrane region" description="Helical" evidence="1">
    <location>
        <begin position="42"/>
        <end position="64"/>
    </location>
</feature>
<feature type="transmembrane region" description="Helical" evidence="1">
    <location>
        <begin position="215"/>
        <end position="244"/>
    </location>
</feature>
<organism evidence="2 3">
    <name type="scientific">Gossypium barbadense</name>
    <name type="common">Sea Island cotton</name>
    <name type="synonym">Hibiscus barbadensis</name>
    <dbReference type="NCBI Taxonomy" id="3634"/>
    <lineage>
        <taxon>Eukaryota</taxon>
        <taxon>Viridiplantae</taxon>
        <taxon>Streptophyta</taxon>
        <taxon>Embryophyta</taxon>
        <taxon>Tracheophyta</taxon>
        <taxon>Spermatophyta</taxon>
        <taxon>Magnoliopsida</taxon>
        <taxon>eudicotyledons</taxon>
        <taxon>Gunneridae</taxon>
        <taxon>Pentapetalae</taxon>
        <taxon>rosids</taxon>
        <taxon>malvids</taxon>
        <taxon>Malvales</taxon>
        <taxon>Malvaceae</taxon>
        <taxon>Malvoideae</taxon>
        <taxon>Gossypium</taxon>
    </lineage>
</organism>
<evidence type="ECO:0000313" key="2">
    <source>
        <dbReference type="EMBL" id="PPR95677.1"/>
    </source>
</evidence>
<dbReference type="PANTHER" id="PTHR31168:SF30">
    <property type="entry name" value="DUF599 DOMAIN-CONTAINING PROTEIN"/>
    <property type="match status" value="1"/>
</dbReference>
<proteinExistence type="predicted"/>
<dbReference type="OrthoDB" id="665451at2759"/>
<sequence length="268" mass="30120">MDQAKTVTVPRQPHRKQNKLINTQHGVDLNDKKEIMGWSKEYLDIVLVPAGLFILSVYHVFLLYKYLKFPETTAIGFENHFRKAWVERMLQVEAKDRGLSLTTINSTISASTFLATTSLALSSLIGTLLADSSHQKLFKNSLIYGNTSSYINSVKYITLLICFLVAFGSFLQCVRSFVHACFLISMPNAVIPMSYAQKAVIRGSACWSIGLRAIYYATVLLLWIFGPIPMFAGCLIMVLVLHLLDTNVTPLHQFEEDNKSCNVVTEIN</sequence>
<keyword evidence="1" id="KW-1133">Transmembrane helix</keyword>
<evidence type="ECO:0000313" key="3">
    <source>
        <dbReference type="Proteomes" id="UP000239757"/>
    </source>
</evidence>
<dbReference type="Pfam" id="PF04654">
    <property type="entry name" value="DUF599"/>
    <property type="match status" value="1"/>
</dbReference>
<dbReference type="PANTHER" id="PTHR31168">
    <property type="entry name" value="OS02G0292800 PROTEIN"/>
    <property type="match status" value="1"/>
</dbReference>
<feature type="transmembrane region" description="Helical" evidence="1">
    <location>
        <begin position="108"/>
        <end position="130"/>
    </location>
</feature>
<evidence type="ECO:0000256" key="1">
    <source>
        <dbReference type="SAM" id="Phobius"/>
    </source>
</evidence>
<dbReference type="Proteomes" id="UP000239757">
    <property type="component" value="Unassembled WGS sequence"/>
</dbReference>
<protein>
    <submittedName>
        <fullName evidence="2">Uncharacterized protein</fullName>
    </submittedName>
</protein>
<keyword evidence="1" id="KW-0812">Transmembrane</keyword>
<dbReference type="InterPro" id="IPR006747">
    <property type="entry name" value="DUF599"/>
</dbReference>
<accession>A0A2P5WX68</accession>
<dbReference type="EMBL" id="KZ666208">
    <property type="protein sequence ID" value="PPR95677.1"/>
    <property type="molecule type" value="Genomic_DNA"/>
</dbReference>
<name>A0A2P5WX68_GOSBA</name>
<feature type="transmembrane region" description="Helical" evidence="1">
    <location>
        <begin position="150"/>
        <end position="171"/>
    </location>
</feature>
<keyword evidence="1" id="KW-0472">Membrane</keyword>
<dbReference type="AlphaFoldDB" id="A0A2P5WX68"/>
<reference evidence="2 3" key="1">
    <citation type="submission" date="2015-01" db="EMBL/GenBank/DDBJ databases">
        <title>Genome of allotetraploid Gossypium barbadense reveals genomic plasticity and fiber elongation in cotton evolution.</title>
        <authorList>
            <person name="Chen X."/>
            <person name="Liu X."/>
            <person name="Zhao B."/>
            <person name="Zheng H."/>
            <person name="Hu Y."/>
            <person name="Lu G."/>
            <person name="Yang C."/>
            <person name="Chen J."/>
            <person name="Shan C."/>
            <person name="Zhang L."/>
            <person name="Zhou Y."/>
            <person name="Wang L."/>
            <person name="Guo W."/>
            <person name="Bai Y."/>
            <person name="Ruan J."/>
            <person name="Shangguan X."/>
            <person name="Mao Y."/>
            <person name="Jiang J."/>
            <person name="Zhu Y."/>
            <person name="Lei J."/>
            <person name="Kang H."/>
            <person name="Chen S."/>
            <person name="He X."/>
            <person name="Wang R."/>
            <person name="Wang Y."/>
            <person name="Chen J."/>
            <person name="Wang L."/>
            <person name="Yu S."/>
            <person name="Wang B."/>
            <person name="Wei J."/>
            <person name="Song S."/>
            <person name="Lu X."/>
            <person name="Gao Z."/>
            <person name="Gu W."/>
            <person name="Deng X."/>
            <person name="Ma D."/>
            <person name="Wang S."/>
            <person name="Liang W."/>
            <person name="Fang L."/>
            <person name="Cai C."/>
            <person name="Zhu X."/>
            <person name="Zhou B."/>
            <person name="Zhang Y."/>
            <person name="Chen Z."/>
            <person name="Xu S."/>
            <person name="Zhu R."/>
            <person name="Wang S."/>
            <person name="Zhang T."/>
            <person name="Zhao G."/>
        </authorList>
    </citation>
    <scope>NUCLEOTIDE SEQUENCE [LARGE SCALE GENOMIC DNA]</scope>
    <source>
        <strain evidence="3">cv. Xinhai21</strain>
        <tissue evidence="2">Leaf</tissue>
    </source>
</reference>